<dbReference type="GO" id="GO:0015093">
    <property type="term" value="F:ferrous iron transmembrane transporter activity"/>
    <property type="evidence" value="ECO:0007669"/>
    <property type="project" value="TreeGrafter"/>
</dbReference>
<feature type="compositionally biased region" description="Low complexity" evidence="7">
    <location>
        <begin position="408"/>
        <end position="418"/>
    </location>
</feature>
<dbReference type="EMBL" id="KV454011">
    <property type="protein sequence ID" value="ODV98225.1"/>
    <property type="molecule type" value="Genomic_DNA"/>
</dbReference>
<evidence type="ECO:0000256" key="6">
    <source>
        <dbReference type="ARBA" id="ARBA00023136"/>
    </source>
</evidence>
<evidence type="ECO:0000256" key="7">
    <source>
        <dbReference type="SAM" id="MobiDB-lite"/>
    </source>
</evidence>
<reference evidence="10" key="1">
    <citation type="submission" date="2016-05" db="EMBL/GenBank/DDBJ databases">
        <title>Comparative genomics of biotechnologically important yeasts.</title>
        <authorList>
            <consortium name="DOE Joint Genome Institute"/>
            <person name="Riley R."/>
            <person name="Haridas S."/>
            <person name="Wolfe K.H."/>
            <person name="Lopes M.R."/>
            <person name="Hittinger C.T."/>
            <person name="Goker M."/>
            <person name="Salamov A."/>
            <person name="Wisecaver J."/>
            <person name="Long T.M."/>
            <person name="Aerts A.L."/>
            <person name="Barry K."/>
            <person name="Choi C."/>
            <person name="Clum A."/>
            <person name="Coughlan A.Y."/>
            <person name="Deshpande S."/>
            <person name="Douglass A.P."/>
            <person name="Hanson S.J."/>
            <person name="Klenk H.-P."/>
            <person name="Labutti K."/>
            <person name="Lapidus A."/>
            <person name="Lindquist E."/>
            <person name="Lipzen A."/>
            <person name="Meier-Kolthoff J.P."/>
            <person name="Ohm R.A."/>
            <person name="Otillar R.P."/>
            <person name="Pangilinan J."/>
            <person name="Peng Y."/>
            <person name="Rokas A."/>
            <person name="Rosa C.A."/>
            <person name="Scheuner C."/>
            <person name="Sibirny A.A."/>
            <person name="Slot J.C."/>
            <person name="Stielow J.B."/>
            <person name="Sun H."/>
            <person name="Kurtzman C.P."/>
            <person name="Blackwell M."/>
            <person name="Grigoriev I.V."/>
            <person name="Jeffries T.W."/>
        </authorList>
    </citation>
    <scope>NUCLEOTIDE SEQUENCE [LARGE SCALE GENOMIC DNA]</scope>
    <source>
        <strain evidence="10">NRRL Y-2460</strain>
    </source>
</reference>
<dbReference type="OrthoDB" id="4364at2759"/>
<gene>
    <name evidence="9" type="ORF">PACTADRAFT_710</name>
</gene>
<keyword evidence="6 8" id="KW-0472">Membrane</keyword>
<feature type="transmembrane region" description="Helical" evidence="8">
    <location>
        <begin position="320"/>
        <end position="339"/>
    </location>
</feature>
<keyword evidence="3" id="KW-0410">Iron transport</keyword>
<keyword evidence="3" id="KW-0408">Iron</keyword>
<dbReference type="PANTHER" id="PTHR31632:SF7">
    <property type="entry name" value="IRON TRANSPORTER FTH1"/>
    <property type="match status" value="1"/>
</dbReference>
<proteinExistence type="inferred from homology"/>
<keyword evidence="5 8" id="KW-1133">Transmembrane helix</keyword>
<feature type="compositionally biased region" description="Polar residues" evidence="7">
    <location>
        <begin position="428"/>
        <end position="444"/>
    </location>
</feature>
<evidence type="ECO:0008006" key="11">
    <source>
        <dbReference type="Google" id="ProtNLM"/>
    </source>
</evidence>
<feature type="transmembrane region" description="Helical" evidence="8">
    <location>
        <begin position="63"/>
        <end position="88"/>
    </location>
</feature>
<evidence type="ECO:0000256" key="8">
    <source>
        <dbReference type="SAM" id="Phobius"/>
    </source>
</evidence>
<feature type="transmembrane region" description="Helical" evidence="8">
    <location>
        <begin position="209"/>
        <end position="228"/>
    </location>
</feature>
<dbReference type="AlphaFoldDB" id="A0A1E4U2J2"/>
<comment type="similarity">
    <text evidence="2">Belongs to the oxidase-dependent Fe transporter (OFeT) (TC 9.A.10.1) family.</text>
</comment>
<evidence type="ECO:0000256" key="2">
    <source>
        <dbReference type="ARBA" id="ARBA00008333"/>
    </source>
</evidence>
<evidence type="ECO:0000256" key="5">
    <source>
        <dbReference type="ARBA" id="ARBA00022989"/>
    </source>
</evidence>
<keyword evidence="10" id="KW-1185">Reference proteome</keyword>
<feature type="transmembrane region" description="Helical" evidence="8">
    <location>
        <begin position="6"/>
        <end position="33"/>
    </location>
</feature>
<name>A0A1E4U2J2_PACTA</name>
<sequence>MVFGDYFSVQIFFIILRETLESSIIISVLLSFLKQNYTIHDPITGKVELTIPDRTYRNLRLQVWLGSLFGLSICLFLGGFFVLVFYFIGNDLWSLTERLWEGIFSVLSSLLISVMGLALLRINQLQIKWKYKLQKSLDSNVESDNDEVRAGGLVIEQHKLSLLKKITIYFKKFTRKYALGLLPFVTTLREGLEAVVFVGGIGASAPASSVPLAVIAGGSIGAIIGVSLYRGSMKLSLKYFLILSSCFLYLVSAGLMSRGVWFLELEQYVRRCNGQDMSEVGSGPGSYDIVNSIWHVNCCNGLTDGGWMLFNALLGWTNSATYGSVISYNAYWLFVIIVLKTKLYAEKHGYIPFLPIKFQLKKIKKRIAIYNSIIENDLANPTKFLQGGVANDSSNYQEIESLQDIAINDNNNNSNNNNKQDESLNPLMGTNSSRTENTVVVETF</sequence>
<dbReference type="GO" id="GO:0000329">
    <property type="term" value="C:fungal-type vacuole membrane"/>
    <property type="evidence" value="ECO:0007669"/>
    <property type="project" value="TreeGrafter"/>
</dbReference>
<evidence type="ECO:0000313" key="9">
    <source>
        <dbReference type="EMBL" id="ODV98225.1"/>
    </source>
</evidence>
<dbReference type="InterPro" id="IPR004923">
    <property type="entry name" value="FTR1/Fip1/EfeU"/>
</dbReference>
<feature type="region of interest" description="Disordered" evidence="7">
    <location>
        <begin position="407"/>
        <end position="444"/>
    </location>
</feature>
<comment type="subcellular location">
    <subcellularLocation>
        <location evidence="1">Membrane</location>
        <topology evidence="1">Multi-pass membrane protein</topology>
    </subcellularLocation>
</comment>
<feature type="transmembrane region" description="Helical" evidence="8">
    <location>
        <begin position="100"/>
        <end position="120"/>
    </location>
</feature>
<feature type="transmembrane region" description="Helical" evidence="8">
    <location>
        <begin position="240"/>
        <end position="261"/>
    </location>
</feature>
<dbReference type="Pfam" id="PF03239">
    <property type="entry name" value="FTR1"/>
    <property type="match status" value="1"/>
</dbReference>
<dbReference type="STRING" id="669874.A0A1E4U2J2"/>
<protein>
    <recommendedName>
        <fullName evidence="11">Iron transporter FTH1</fullName>
    </recommendedName>
</protein>
<dbReference type="PANTHER" id="PTHR31632">
    <property type="entry name" value="IRON TRANSPORTER FTH1"/>
    <property type="match status" value="1"/>
</dbReference>
<organism evidence="9 10">
    <name type="scientific">Pachysolen tannophilus NRRL Y-2460</name>
    <dbReference type="NCBI Taxonomy" id="669874"/>
    <lineage>
        <taxon>Eukaryota</taxon>
        <taxon>Fungi</taxon>
        <taxon>Dikarya</taxon>
        <taxon>Ascomycota</taxon>
        <taxon>Saccharomycotina</taxon>
        <taxon>Pichiomycetes</taxon>
        <taxon>Pachysolenaceae</taxon>
        <taxon>Pachysolen</taxon>
    </lineage>
</organism>
<evidence type="ECO:0000313" key="10">
    <source>
        <dbReference type="Proteomes" id="UP000094236"/>
    </source>
</evidence>
<dbReference type="Proteomes" id="UP000094236">
    <property type="component" value="Unassembled WGS sequence"/>
</dbReference>
<evidence type="ECO:0000256" key="1">
    <source>
        <dbReference type="ARBA" id="ARBA00004141"/>
    </source>
</evidence>
<keyword evidence="3" id="KW-0406">Ion transport</keyword>
<keyword evidence="4 8" id="KW-0812">Transmembrane</keyword>
<evidence type="ECO:0000256" key="3">
    <source>
        <dbReference type="ARBA" id="ARBA00022496"/>
    </source>
</evidence>
<evidence type="ECO:0000256" key="4">
    <source>
        <dbReference type="ARBA" id="ARBA00022692"/>
    </source>
</evidence>
<feature type="transmembrane region" description="Helical" evidence="8">
    <location>
        <begin position="177"/>
        <end position="203"/>
    </location>
</feature>
<dbReference type="GO" id="GO:0033573">
    <property type="term" value="C:high-affinity iron permease complex"/>
    <property type="evidence" value="ECO:0007669"/>
    <property type="project" value="InterPro"/>
</dbReference>
<accession>A0A1E4U2J2</accession>
<keyword evidence="3" id="KW-0813">Transport</keyword>